<evidence type="ECO:0000313" key="1">
    <source>
        <dbReference type="EMBL" id="CAI6336385.1"/>
    </source>
</evidence>
<sequence>MKMPDQLHRSGETHKSLFNASRAIGYRVILQLMACSQTLPYANCVCWPPLAMTPQVYSVPVVLSKVSCG</sequence>
<evidence type="ECO:0000313" key="2">
    <source>
        <dbReference type="Proteomes" id="UP001152607"/>
    </source>
</evidence>
<protein>
    <submittedName>
        <fullName evidence="1">Uncharacterized protein</fullName>
    </submittedName>
</protein>
<keyword evidence="2" id="KW-1185">Reference proteome</keyword>
<name>A0A9W4UI28_9PLEO</name>
<accession>A0A9W4UI28</accession>
<dbReference type="Proteomes" id="UP001152607">
    <property type="component" value="Unassembled WGS sequence"/>
</dbReference>
<proteinExistence type="predicted"/>
<reference evidence="1" key="1">
    <citation type="submission" date="2023-01" db="EMBL/GenBank/DDBJ databases">
        <authorList>
            <person name="Van Ghelder C."/>
            <person name="Rancurel C."/>
        </authorList>
    </citation>
    <scope>NUCLEOTIDE SEQUENCE</scope>
    <source>
        <strain evidence="1">CNCM I-4278</strain>
    </source>
</reference>
<dbReference type="EMBL" id="CAOQHR010000006">
    <property type="protein sequence ID" value="CAI6336385.1"/>
    <property type="molecule type" value="Genomic_DNA"/>
</dbReference>
<dbReference type="AlphaFoldDB" id="A0A9W4UI28"/>
<gene>
    <name evidence="1" type="ORF">PDIGIT_LOCUS9483</name>
</gene>
<comment type="caution">
    <text evidence="1">The sequence shown here is derived from an EMBL/GenBank/DDBJ whole genome shotgun (WGS) entry which is preliminary data.</text>
</comment>
<organism evidence="1 2">
    <name type="scientific">Periconia digitata</name>
    <dbReference type="NCBI Taxonomy" id="1303443"/>
    <lineage>
        <taxon>Eukaryota</taxon>
        <taxon>Fungi</taxon>
        <taxon>Dikarya</taxon>
        <taxon>Ascomycota</taxon>
        <taxon>Pezizomycotina</taxon>
        <taxon>Dothideomycetes</taxon>
        <taxon>Pleosporomycetidae</taxon>
        <taxon>Pleosporales</taxon>
        <taxon>Massarineae</taxon>
        <taxon>Periconiaceae</taxon>
        <taxon>Periconia</taxon>
    </lineage>
</organism>